<sequence length="144" mass="16965">MIRRMEHTNVEEVMKIWLKENISAHYFIDKKYWITKFDLVKNMLDLADIYIFQESVENEVTGFIGLMDRSYIAGLFVQSFAQSNGIGSQLLNKAKSLGSHLQLEVYRKNTHAIQFYSRHGFVISEERVNVVTNEQELVMKWNRI</sequence>
<reference evidence="5" key="1">
    <citation type="journal article" date="2019" name="Int. J. Syst. Evol. Microbiol.">
        <title>The Global Catalogue of Microorganisms (GCM) 10K type strain sequencing project: providing services to taxonomists for standard genome sequencing and annotation.</title>
        <authorList>
            <consortium name="The Broad Institute Genomics Platform"/>
            <consortium name="The Broad Institute Genome Sequencing Center for Infectious Disease"/>
            <person name="Wu L."/>
            <person name="Ma J."/>
        </authorList>
    </citation>
    <scope>NUCLEOTIDE SEQUENCE [LARGE SCALE GENOMIC DNA]</scope>
    <source>
        <strain evidence="5">CCUG 37865</strain>
    </source>
</reference>
<evidence type="ECO:0000256" key="1">
    <source>
        <dbReference type="ARBA" id="ARBA00022679"/>
    </source>
</evidence>
<feature type="domain" description="N-acetyltransferase" evidence="3">
    <location>
        <begin position="1"/>
        <end position="144"/>
    </location>
</feature>
<evidence type="ECO:0000313" key="4">
    <source>
        <dbReference type="EMBL" id="MFC4404150.1"/>
    </source>
</evidence>
<keyword evidence="1 4" id="KW-0808">Transferase</keyword>
<name>A0ABV8WWC0_9BACI</name>
<dbReference type="InterPro" id="IPR000182">
    <property type="entry name" value="GNAT_dom"/>
</dbReference>
<dbReference type="GO" id="GO:0016746">
    <property type="term" value="F:acyltransferase activity"/>
    <property type="evidence" value="ECO:0007669"/>
    <property type="project" value="UniProtKB-KW"/>
</dbReference>
<protein>
    <submittedName>
        <fullName evidence="4">GNAT family N-acetyltransferase</fullName>
        <ecNumber evidence="4">2.3.1.-</ecNumber>
    </submittedName>
</protein>
<dbReference type="EC" id="2.3.1.-" evidence="4"/>
<evidence type="ECO:0000313" key="5">
    <source>
        <dbReference type="Proteomes" id="UP001595882"/>
    </source>
</evidence>
<evidence type="ECO:0000256" key="2">
    <source>
        <dbReference type="ARBA" id="ARBA00023315"/>
    </source>
</evidence>
<comment type="caution">
    <text evidence="4">The sequence shown here is derived from an EMBL/GenBank/DDBJ whole genome shotgun (WGS) entry which is preliminary data.</text>
</comment>
<dbReference type="CDD" id="cd04301">
    <property type="entry name" value="NAT_SF"/>
    <property type="match status" value="1"/>
</dbReference>
<dbReference type="PANTHER" id="PTHR43800:SF1">
    <property type="entry name" value="PEPTIDYL-LYSINE N-ACETYLTRANSFERASE YJAB"/>
    <property type="match status" value="1"/>
</dbReference>
<dbReference type="InterPro" id="IPR016181">
    <property type="entry name" value="Acyl_CoA_acyltransferase"/>
</dbReference>
<organism evidence="4 5">
    <name type="scientific">Gracilibacillus xinjiangensis</name>
    <dbReference type="NCBI Taxonomy" id="1193282"/>
    <lineage>
        <taxon>Bacteria</taxon>
        <taxon>Bacillati</taxon>
        <taxon>Bacillota</taxon>
        <taxon>Bacilli</taxon>
        <taxon>Bacillales</taxon>
        <taxon>Bacillaceae</taxon>
        <taxon>Gracilibacillus</taxon>
    </lineage>
</organism>
<dbReference type="Proteomes" id="UP001595882">
    <property type="component" value="Unassembled WGS sequence"/>
</dbReference>
<dbReference type="EMBL" id="JBHSDT010000008">
    <property type="protein sequence ID" value="MFC4404150.1"/>
    <property type="molecule type" value="Genomic_DNA"/>
</dbReference>
<keyword evidence="5" id="KW-1185">Reference proteome</keyword>
<dbReference type="Gene3D" id="3.40.630.30">
    <property type="match status" value="1"/>
</dbReference>
<dbReference type="RefSeq" id="WP_390252688.1">
    <property type="nucleotide sequence ID" value="NZ_JBHSDT010000008.1"/>
</dbReference>
<proteinExistence type="predicted"/>
<accession>A0ABV8WWC0</accession>
<dbReference type="PROSITE" id="PS51186">
    <property type="entry name" value="GNAT"/>
    <property type="match status" value="1"/>
</dbReference>
<gene>
    <name evidence="4" type="ORF">ACFOY7_13835</name>
</gene>
<keyword evidence="2 4" id="KW-0012">Acyltransferase</keyword>
<evidence type="ECO:0000259" key="3">
    <source>
        <dbReference type="PROSITE" id="PS51186"/>
    </source>
</evidence>
<dbReference type="PANTHER" id="PTHR43800">
    <property type="entry name" value="PEPTIDYL-LYSINE N-ACETYLTRANSFERASE YJAB"/>
    <property type="match status" value="1"/>
</dbReference>
<dbReference type="SUPFAM" id="SSF55729">
    <property type="entry name" value="Acyl-CoA N-acyltransferases (Nat)"/>
    <property type="match status" value="1"/>
</dbReference>
<dbReference type="Pfam" id="PF13673">
    <property type="entry name" value="Acetyltransf_10"/>
    <property type="match status" value="1"/>
</dbReference>